<evidence type="ECO:0000256" key="2">
    <source>
        <dbReference type="SAM" id="Phobius"/>
    </source>
</evidence>
<keyword evidence="2" id="KW-0472">Membrane</keyword>
<feature type="compositionally biased region" description="Low complexity" evidence="1">
    <location>
        <begin position="65"/>
        <end position="82"/>
    </location>
</feature>
<dbReference type="PANTHER" id="PTHR35394">
    <property type="entry name" value="DUF3176 DOMAIN-CONTAINING PROTEIN"/>
    <property type="match status" value="1"/>
</dbReference>
<dbReference type="EMBL" id="LGRB01000012">
    <property type="protein sequence ID" value="OCT48524.1"/>
    <property type="molecule type" value="Genomic_DNA"/>
</dbReference>
<keyword evidence="2" id="KW-0812">Transmembrane</keyword>
<proteinExistence type="predicted"/>
<keyword evidence="2" id="KW-1133">Transmembrane helix</keyword>
<feature type="transmembrane region" description="Helical" evidence="2">
    <location>
        <begin position="222"/>
        <end position="243"/>
    </location>
</feature>
<feature type="transmembrane region" description="Helical" evidence="2">
    <location>
        <begin position="158"/>
        <end position="186"/>
    </location>
</feature>
<dbReference type="AlphaFoldDB" id="A0A1C1CJ14"/>
<keyword evidence="4" id="KW-1185">Reference proteome</keyword>
<feature type="region of interest" description="Disordered" evidence="1">
    <location>
        <begin position="62"/>
        <end position="86"/>
    </location>
</feature>
<evidence type="ECO:0000313" key="4">
    <source>
        <dbReference type="Proteomes" id="UP000094526"/>
    </source>
</evidence>
<feature type="transmembrane region" description="Helical" evidence="2">
    <location>
        <begin position="122"/>
        <end position="146"/>
    </location>
</feature>
<dbReference type="InterPro" id="IPR021514">
    <property type="entry name" value="DUF3176"/>
</dbReference>
<dbReference type="PANTHER" id="PTHR35394:SF5">
    <property type="entry name" value="DUF3176 DOMAIN-CONTAINING PROTEIN"/>
    <property type="match status" value="1"/>
</dbReference>
<gene>
    <name evidence="3" type="ORF">CLCR_03946</name>
</gene>
<sequence length="668" mass="71538">MPGQVANEDAAAAGVCLMESMCVIQEGARRLGTSTGYVFWLLLCILARTVSLLLQMPRSSERPLSEPMLSSSPSSHSPSIPLRQPGKTAESTVYFPLGNVEGSPTHAHPRPHAQRRCGPIEWAVEIIAWITSLAGMAAVILVLHVYDDRPLSEWPHRVSLNAVISTLALVSKACLLAVTASCISQLKWTRLTNHRRPLIELEQFDAASRGVRGSLRMIVTPASWHIALVGAVVTVAAIAIGPFTQQAITYPLRTVAVSTAIVPRTQTYQNAAPGGLLGIRDVPLTMKAAAYSGLFDPGAAATRASTTAQCSTGNCTFSEYTSLAVCSRCVNVTRLVARNGCSGSGSSTQCRSYTLPNQLLLDGDGGLINTTANAIPNQVEVENLGASLINLSIVLSQANFSTTPDDIRAYDCSIYFCLQKYQTSFQNGVFEENVSDEYISDVPRENSTVDYNIAAPPAFVAPNEQTNFSVSDFSYQAVGSYLRKLLVGEAFAILAEASYSSDAMDALYNSLSSNGSGTSIIDALATSMTAEIRSSPGANIAWALGASTQDSTYIHVRWAWLALPLALQALALLLLGMTMISSFRSRTPIWKSSLLAALFLAPSGGFSERPEHPHGVSAINSNGNISPNVCTLKEMEAKAKEMRMRLLRDEGGRLRLQYPLHPASVSAG</sequence>
<dbReference type="Pfam" id="PF11374">
    <property type="entry name" value="DUF3176"/>
    <property type="match status" value="1"/>
</dbReference>
<dbReference type="OrthoDB" id="5242705at2759"/>
<evidence type="ECO:0000256" key="1">
    <source>
        <dbReference type="SAM" id="MobiDB-lite"/>
    </source>
</evidence>
<dbReference type="STRING" id="86049.A0A1C1CJ14"/>
<dbReference type="VEuPathDB" id="FungiDB:G647_08645"/>
<protein>
    <submittedName>
        <fullName evidence="3">Uncharacterized protein</fullName>
    </submittedName>
</protein>
<comment type="caution">
    <text evidence="3">The sequence shown here is derived from an EMBL/GenBank/DDBJ whole genome shotgun (WGS) entry which is preliminary data.</text>
</comment>
<feature type="transmembrane region" description="Helical" evidence="2">
    <location>
        <begin position="37"/>
        <end position="54"/>
    </location>
</feature>
<dbReference type="VEuPathDB" id="FungiDB:CLCR_03946"/>
<organism evidence="3 4">
    <name type="scientific">Cladophialophora carrionii</name>
    <dbReference type="NCBI Taxonomy" id="86049"/>
    <lineage>
        <taxon>Eukaryota</taxon>
        <taxon>Fungi</taxon>
        <taxon>Dikarya</taxon>
        <taxon>Ascomycota</taxon>
        <taxon>Pezizomycotina</taxon>
        <taxon>Eurotiomycetes</taxon>
        <taxon>Chaetothyriomycetidae</taxon>
        <taxon>Chaetothyriales</taxon>
        <taxon>Herpotrichiellaceae</taxon>
        <taxon>Cladophialophora</taxon>
    </lineage>
</organism>
<name>A0A1C1CJ14_9EURO</name>
<dbReference type="Proteomes" id="UP000094526">
    <property type="component" value="Unassembled WGS sequence"/>
</dbReference>
<accession>A0A1C1CJ14</accession>
<evidence type="ECO:0000313" key="3">
    <source>
        <dbReference type="EMBL" id="OCT48524.1"/>
    </source>
</evidence>
<reference evidence="4" key="1">
    <citation type="submission" date="2015-07" db="EMBL/GenBank/DDBJ databases">
        <authorList>
            <person name="Teixeira M.M."/>
            <person name="Souza R.C."/>
            <person name="Almeida L.G."/>
            <person name="Vicente V.A."/>
            <person name="de Hoog S."/>
            <person name="Bocca A.L."/>
            <person name="de Almeida S.R."/>
            <person name="Vasconcelos A.T."/>
            <person name="Felipe M.S."/>
        </authorList>
    </citation>
    <scope>NUCLEOTIDE SEQUENCE [LARGE SCALE GENOMIC DNA]</scope>
    <source>
        <strain evidence="4">KSF</strain>
    </source>
</reference>
<dbReference type="eggNOG" id="ENOG502RZ8N">
    <property type="taxonomic scope" value="Eukaryota"/>
</dbReference>